<dbReference type="AlphaFoldDB" id="A0A918CCJ7"/>
<dbReference type="EMBL" id="BMQL01000020">
    <property type="protein sequence ID" value="GGR17380.1"/>
    <property type="molecule type" value="Genomic_DNA"/>
</dbReference>
<reference evidence="1" key="1">
    <citation type="journal article" date="2014" name="Int. J. Syst. Evol. Microbiol.">
        <title>Complete genome sequence of Corynebacterium casei LMG S-19264T (=DSM 44701T), isolated from a smear-ripened cheese.</title>
        <authorList>
            <consortium name="US DOE Joint Genome Institute (JGI-PGF)"/>
            <person name="Walter F."/>
            <person name="Albersmeier A."/>
            <person name="Kalinowski J."/>
            <person name="Ruckert C."/>
        </authorList>
    </citation>
    <scope>NUCLEOTIDE SEQUENCE</scope>
    <source>
        <strain evidence="1">JCM 31311</strain>
    </source>
</reference>
<dbReference type="Proteomes" id="UP000603865">
    <property type="component" value="Unassembled WGS sequence"/>
</dbReference>
<name>A0A918CCJ7_9DEIO</name>
<organism evidence="1 2">
    <name type="scientific">Deinococcus ruber</name>
    <dbReference type="NCBI Taxonomy" id="1848197"/>
    <lineage>
        <taxon>Bacteria</taxon>
        <taxon>Thermotogati</taxon>
        <taxon>Deinococcota</taxon>
        <taxon>Deinococci</taxon>
        <taxon>Deinococcales</taxon>
        <taxon>Deinococcaceae</taxon>
        <taxon>Deinococcus</taxon>
    </lineage>
</organism>
<evidence type="ECO:0000313" key="2">
    <source>
        <dbReference type="Proteomes" id="UP000603865"/>
    </source>
</evidence>
<sequence>MLNTLSLTPRMVVIPEELEHLWPVVMRIVGAARRDLPPLYGIAIAPGLWTFTRLKHAYRLQSASLATGQFLSEQATAAAVQLSPDHLRLLWPMTPIKLTVSGYYAGSLPTWTGRDWMTALPQFLLQHGHRSWHEDEVLGALASLPGFPAVQRTTLTNALHRQPQLIRDPRKRTWHLLPAAMS</sequence>
<gene>
    <name evidence="1" type="ORF">GCM10008957_32560</name>
</gene>
<reference evidence="1" key="2">
    <citation type="submission" date="2020-09" db="EMBL/GenBank/DDBJ databases">
        <authorList>
            <person name="Sun Q."/>
            <person name="Ohkuma M."/>
        </authorList>
    </citation>
    <scope>NUCLEOTIDE SEQUENCE</scope>
    <source>
        <strain evidence="1">JCM 31311</strain>
    </source>
</reference>
<evidence type="ECO:0000313" key="1">
    <source>
        <dbReference type="EMBL" id="GGR17380.1"/>
    </source>
</evidence>
<proteinExistence type="predicted"/>
<protein>
    <submittedName>
        <fullName evidence="1">Uncharacterized protein</fullName>
    </submittedName>
</protein>
<keyword evidence="2" id="KW-1185">Reference proteome</keyword>
<accession>A0A918CCJ7</accession>
<comment type="caution">
    <text evidence="1">The sequence shown here is derived from an EMBL/GenBank/DDBJ whole genome shotgun (WGS) entry which is preliminary data.</text>
</comment>